<keyword evidence="3" id="KW-1185">Reference proteome</keyword>
<dbReference type="Proteomes" id="UP000887013">
    <property type="component" value="Unassembled WGS sequence"/>
</dbReference>
<name>A0A8X6MSI3_NEPPI</name>
<reference evidence="2" key="1">
    <citation type="submission" date="2020-08" db="EMBL/GenBank/DDBJ databases">
        <title>Multicomponent nature underlies the extraordinary mechanical properties of spider dragline silk.</title>
        <authorList>
            <person name="Kono N."/>
            <person name="Nakamura H."/>
            <person name="Mori M."/>
            <person name="Yoshida Y."/>
            <person name="Ohtoshi R."/>
            <person name="Malay A.D."/>
            <person name="Moran D.A.P."/>
            <person name="Tomita M."/>
            <person name="Numata K."/>
            <person name="Arakawa K."/>
        </authorList>
    </citation>
    <scope>NUCLEOTIDE SEQUENCE</scope>
</reference>
<evidence type="ECO:0000256" key="1">
    <source>
        <dbReference type="SAM" id="MobiDB-lite"/>
    </source>
</evidence>
<dbReference type="AlphaFoldDB" id="A0A8X6MSI3"/>
<evidence type="ECO:0000313" key="2">
    <source>
        <dbReference type="EMBL" id="GFS75612.1"/>
    </source>
</evidence>
<sequence>MSNLKRKLDGSHTEQNSLEEKGPIPSLKLPLSLSLSGTSPFRLPMIITIIGKPLNSSLLFSGFNVNFMHPAATLKPLSCTRISLSLEMAVTPSKAECHSAANPGN</sequence>
<organism evidence="2 3">
    <name type="scientific">Nephila pilipes</name>
    <name type="common">Giant wood spider</name>
    <name type="synonym">Nephila maculata</name>
    <dbReference type="NCBI Taxonomy" id="299642"/>
    <lineage>
        <taxon>Eukaryota</taxon>
        <taxon>Metazoa</taxon>
        <taxon>Ecdysozoa</taxon>
        <taxon>Arthropoda</taxon>
        <taxon>Chelicerata</taxon>
        <taxon>Arachnida</taxon>
        <taxon>Araneae</taxon>
        <taxon>Araneomorphae</taxon>
        <taxon>Entelegynae</taxon>
        <taxon>Araneoidea</taxon>
        <taxon>Nephilidae</taxon>
        <taxon>Nephila</taxon>
    </lineage>
</organism>
<gene>
    <name evidence="2" type="ORF">NPIL_327511</name>
</gene>
<evidence type="ECO:0000313" key="3">
    <source>
        <dbReference type="Proteomes" id="UP000887013"/>
    </source>
</evidence>
<protein>
    <submittedName>
        <fullName evidence="2">Uncharacterized protein</fullName>
    </submittedName>
</protein>
<dbReference type="EMBL" id="BMAW01050498">
    <property type="protein sequence ID" value="GFS75612.1"/>
    <property type="molecule type" value="Genomic_DNA"/>
</dbReference>
<feature type="region of interest" description="Disordered" evidence="1">
    <location>
        <begin position="1"/>
        <end position="29"/>
    </location>
</feature>
<proteinExistence type="predicted"/>
<feature type="compositionally biased region" description="Basic and acidic residues" evidence="1">
    <location>
        <begin position="1"/>
        <end position="22"/>
    </location>
</feature>
<accession>A0A8X6MSI3</accession>
<comment type="caution">
    <text evidence="2">The sequence shown here is derived from an EMBL/GenBank/DDBJ whole genome shotgun (WGS) entry which is preliminary data.</text>
</comment>